<keyword evidence="1" id="KW-0812">Transmembrane</keyword>
<sequence length="121" mass="14265">MNYCLINDAWNTNTQNLNINTTLEHMTSNNTNNTNNINNTNKDEDITVSECDKIILHIISCDKCRLKIKNLEDLKYNNHINYSMLILQKLNRILEENKDLFILIFIGLFIILFFKLLNNLM</sequence>
<accession>A0A6C0H799</accession>
<dbReference type="AlphaFoldDB" id="A0A6C0H799"/>
<feature type="transmembrane region" description="Helical" evidence="1">
    <location>
        <begin position="100"/>
        <end position="117"/>
    </location>
</feature>
<keyword evidence="1" id="KW-0472">Membrane</keyword>
<organism evidence="2">
    <name type="scientific">viral metagenome</name>
    <dbReference type="NCBI Taxonomy" id="1070528"/>
    <lineage>
        <taxon>unclassified sequences</taxon>
        <taxon>metagenomes</taxon>
        <taxon>organismal metagenomes</taxon>
    </lineage>
</organism>
<proteinExistence type="predicted"/>
<evidence type="ECO:0000256" key="1">
    <source>
        <dbReference type="SAM" id="Phobius"/>
    </source>
</evidence>
<dbReference type="EMBL" id="MN739896">
    <property type="protein sequence ID" value="QHT76461.1"/>
    <property type="molecule type" value="Genomic_DNA"/>
</dbReference>
<reference evidence="2" key="1">
    <citation type="journal article" date="2020" name="Nature">
        <title>Giant virus diversity and host interactions through global metagenomics.</title>
        <authorList>
            <person name="Schulz F."/>
            <person name="Roux S."/>
            <person name="Paez-Espino D."/>
            <person name="Jungbluth S."/>
            <person name="Walsh D.A."/>
            <person name="Denef V.J."/>
            <person name="McMahon K.D."/>
            <person name="Konstantinidis K.T."/>
            <person name="Eloe-Fadrosh E.A."/>
            <person name="Kyrpides N.C."/>
            <person name="Woyke T."/>
        </authorList>
    </citation>
    <scope>NUCLEOTIDE SEQUENCE</scope>
    <source>
        <strain evidence="2">GVMAG-M-3300023179-82</strain>
    </source>
</reference>
<protein>
    <submittedName>
        <fullName evidence="2">Uncharacterized protein</fullName>
    </submittedName>
</protein>
<keyword evidence="1" id="KW-1133">Transmembrane helix</keyword>
<name>A0A6C0H799_9ZZZZ</name>
<evidence type="ECO:0000313" key="2">
    <source>
        <dbReference type="EMBL" id="QHT76461.1"/>
    </source>
</evidence>